<dbReference type="EMBL" id="CAJVAX010000023">
    <property type="protein sequence ID" value="CAG7658486.1"/>
    <property type="molecule type" value="Genomic_DNA"/>
</dbReference>
<name>A0A9W4MHD8_9ACTN</name>
<feature type="region of interest" description="Disordered" evidence="1">
    <location>
        <begin position="266"/>
        <end position="294"/>
    </location>
</feature>
<feature type="compositionally biased region" description="Gly residues" evidence="1">
    <location>
        <begin position="119"/>
        <end position="136"/>
    </location>
</feature>
<comment type="caution">
    <text evidence="2">The sequence shown here is derived from an EMBL/GenBank/DDBJ whole genome shotgun (WGS) entry which is preliminary data.</text>
</comment>
<feature type="compositionally biased region" description="Low complexity" evidence="1">
    <location>
        <begin position="146"/>
        <end position="176"/>
    </location>
</feature>
<gene>
    <name evidence="2" type="ORF">SBRY_90280</name>
</gene>
<sequence length="315" mass="32950">MCPLGRRRQDRQETQDEHPGERPRELLPFDREEVRPPDRGVDGPHPCLAADPAHGAGRLAHVGTRPGPRPRQRPGRPHPRPAPRQLTRRPGPPRTTRTAATAGAGPGSEWLPAPRGGAQRNGGHGGRTSGSDGAGRGGRDGRRPHGGAAARAATGRAPAGDRQPAGAGDAGARGTRAGKVGGLLLVGSRPGHSVPLPAAGGLGLVRPRLLPHPAGRPRDGTAVLHPGRPHRRRDGRQAPEGLVPAQFWYLPPRTRRRPAGRGLLRAVRGDGRGPRVLRSRRVDAPPAGGAGMCGIRPRTRAAALRGCRTGRPGLG</sequence>
<evidence type="ECO:0000256" key="1">
    <source>
        <dbReference type="SAM" id="MobiDB-lite"/>
    </source>
</evidence>
<dbReference type="Proteomes" id="UP001153328">
    <property type="component" value="Unassembled WGS sequence"/>
</dbReference>
<organism evidence="2 3">
    <name type="scientific">Actinacidiphila bryophytorum</name>
    <dbReference type="NCBI Taxonomy" id="1436133"/>
    <lineage>
        <taxon>Bacteria</taxon>
        <taxon>Bacillati</taxon>
        <taxon>Actinomycetota</taxon>
        <taxon>Actinomycetes</taxon>
        <taxon>Kitasatosporales</taxon>
        <taxon>Streptomycetaceae</taxon>
        <taxon>Actinacidiphila</taxon>
    </lineage>
</organism>
<keyword evidence="3" id="KW-1185">Reference proteome</keyword>
<reference evidence="2" key="1">
    <citation type="submission" date="2021-06" db="EMBL/GenBank/DDBJ databases">
        <authorList>
            <person name="Arsene-Ploetze F."/>
        </authorList>
    </citation>
    <scope>NUCLEOTIDE SEQUENCE</scope>
    <source>
        <strain evidence="2">SBRY1</strain>
    </source>
</reference>
<protein>
    <submittedName>
        <fullName evidence="2">Uncharacterized protein</fullName>
    </submittedName>
</protein>
<evidence type="ECO:0000313" key="3">
    <source>
        <dbReference type="Proteomes" id="UP001153328"/>
    </source>
</evidence>
<feature type="compositionally biased region" description="Basic and acidic residues" evidence="1">
    <location>
        <begin position="10"/>
        <end position="42"/>
    </location>
</feature>
<evidence type="ECO:0000313" key="2">
    <source>
        <dbReference type="EMBL" id="CAG7658486.1"/>
    </source>
</evidence>
<feature type="region of interest" description="Disordered" evidence="1">
    <location>
        <begin position="212"/>
        <end position="237"/>
    </location>
</feature>
<feature type="region of interest" description="Disordered" evidence="1">
    <location>
        <begin position="1"/>
        <end position="176"/>
    </location>
</feature>
<feature type="compositionally biased region" description="Low complexity" evidence="1">
    <location>
        <begin position="83"/>
        <end position="103"/>
    </location>
</feature>
<proteinExistence type="predicted"/>
<dbReference type="AlphaFoldDB" id="A0A9W4MHD8"/>
<feature type="compositionally biased region" description="Basic residues" evidence="1">
    <location>
        <begin position="68"/>
        <end position="81"/>
    </location>
</feature>
<accession>A0A9W4MHD8</accession>